<dbReference type="Pfam" id="PF18511">
    <property type="entry name" value="F-box_5"/>
    <property type="match status" value="1"/>
</dbReference>
<sequence length="705" mass="78259">MEGSWETVLDCVVPYIHDGDDLNSISLVSRKFYDLDCRTRKHVTVHLFYALSPSSLSKRFPFIESLTLKGLPYSDFPQVSGIDITPWIEEIADKFKSLKALHIRGLVVGDEDLELLARTRGKDLRSLRIHGCQGFSTDGIMHISKYCNDLRTLCFERCCKGNMAWLYELALCNTRIETLHFQLNIDDGVDASEAVTLLAKSCSESLVSLKVSGCYLDELKDAFSHAHKLEYFDGAWIDENCDDSSFSFPTTIRGLGIKDLPETSFRFLLPCLNQLRVLKLEEVQNCQCFFFKRCPNLEVLHTGDVCGDKGLRVIGQICKKLRKLHHFGDVTHKGLIAMAQGCPNLESLNVSLKDISNKALERVGTHLKNLHDFSMYMVDEKGITDSPLDNGILAMLKGCIKLKWLDLNLGEGGLTDVGLGYIGNYGHNLRCLFLNGCTGESDAGLLELSRGCPKLRKLCLNDCPFSKQAVATFLFNIQSLRYIWSEKGYDLTLTRPLIPPTFTAEVLTELNQYVTLAEKLHKLAVQFIADGSGLGSVKITFTSSRATDNFNTPLVRAMVAKGIYVNEEQVIVDGSADKPLEIIKVQIANVESRLAVAISESGEIKVEGRVKDGVPHLTKVGALDVDVSLEGNIILCSQADQPNIIVRVGSILDKENVTISSISFGRIAQRKQAVMVIGVDHKPSKKALKKIDEIPAIEEFVFLAL</sequence>
<feature type="domain" description="ACT" evidence="1">
    <location>
        <begin position="633"/>
        <end position="705"/>
    </location>
</feature>
<reference evidence="2 4" key="1">
    <citation type="journal article" date="2018" name="Mol. Plant">
        <title>The genome of Artemisia annua provides insight into the evolution of Asteraceae family and artemisinin biosynthesis.</title>
        <authorList>
            <person name="Shen Q."/>
            <person name="Zhang L."/>
            <person name="Liao Z."/>
            <person name="Wang S."/>
            <person name="Yan T."/>
            <person name="Shi P."/>
            <person name="Liu M."/>
            <person name="Fu X."/>
            <person name="Pan Q."/>
            <person name="Wang Y."/>
            <person name="Lv Z."/>
            <person name="Lu X."/>
            <person name="Zhang F."/>
            <person name="Jiang W."/>
            <person name="Ma Y."/>
            <person name="Chen M."/>
            <person name="Hao X."/>
            <person name="Li L."/>
            <person name="Tang Y."/>
            <person name="Lv G."/>
            <person name="Zhou Y."/>
            <person name="Sun X."/>
            <person name="Brodelius P.E."/>
            <person name="Rose J.K.C."/>
            <person name="Tang K."/>
        </authorList>
    </citation>
    <scope>NUCLEOTIDE SEQUENCE [LARGE SCALE GENOMIC DNA]</scope>
    <source>
        <strain evidence="4">cv. Huhao1</strain>
        <tissue evidence="2">Leaf</tissue>
    </source>
</reference>
<dbReference type="FunFam" id="3.30.70.260:FF:000008">
    <property type="entry name" value="D-3-phosphoglycerate dehydrogenase, chloroplastic"/>
    <property type="match status" value="1"/>
</dbReference>
<keyword evidence="4" id="KW-1185">Reference proteome</keyword>
<dbReference type="GO" id="GO:0031146">
    <property type="term" value="P:SCF-dependent proteasomal ubiquitin-dependent protein catabolic process"/>
    <property type="evidence" value="ECO:0007669"/>
    <property type="project" value="TreeGrafter"/>
</dbReference>
<dbReference type="GO" id="GO:0019005">
    <property type="term" value="C:SCF ubiquitin ligase complex"/>
    <property type="evidence" value="ECO:0007669"/>
    <property type="project" value="TreeGrafter"/>
</dbReference>
<dbReference type="Gene3D" id="3.30.70.260">
    <property type="match status" value="1"/>
</dbReference>
<evidence type="ECO:0000313" key="2">
    <source>
        <dbReference type="EMBL" id="PWA56502.1"/>
    </source>
</evidence>
<dbReference type="EMBL" id="PKPP01006438">
    <property type="protein sequence ID" value="PWA56502.1"/>
    <property type="molecule type" value="Genomic_DNA"/>
</dbReference>
<accession>A0A2U1M5F3</accession>
<dbReference type="SUPFAM" id="SSF52047">
    <property type="entry name" value="RNI-like"/>
    <property type="match status" value="1"/>
</dbReference>
<evidence type="ECO:0000313" key="4">
    <source>
        <dbReference type="Proteomes" id="UP000245207"/>
    </source>
</evidence>
<dbReference type="OrthoDB" id="550575at2759"/>
<evidence type="ECO:0000313" key="3">
    <source>
        <dbReference type="EMBL" id="PWA82357.1"/>
    </source>
</evidence>
<dbReference type="Gene3D" id="3.80.10.10">
    <property type="entry name" value="Ribonuclease Inhibitor"/>
    <property type="match status" value="1"/>
</dbReference>
<dbReference type="AlphaFoldDB" id="A0A2U1M5F3"/>
<dbReference type="Gene3D" id="1.20.1280.50">
    <property type="match status" value="1"/>
</dbReference>
<dbReference type="EMBL" id="PKPP01001481">
    <property type="protein sequence ID" value="PWA82357.1"/>
    <property type="molecule type" value="Genomic_DNA"/>
</dbReference>
<gene>
    <name evidence="3" type="ORF">CTI12_AA104570</name>
    <name evidence="2" type="ORF">CTI12_AA418330</name>
</gene>
<protein>
    <recommendedName>
        <fullName evidence="1">ACT domain-containing protein</fullName>
    </recommendedName>
</protein>
<dbReference type="Proteomes" id="UP000245207">
    <property type="component" value="Unassembled WGS sequence"/>
</dbReference>
<dbReference type="InterPro" id="IPR002912">
    <property type="entry name" value="ACT_dom"/>
</dbReference>
<dbReference type="Gene3D" id="3.30.1330.90">
    <property type="entry name" value="D-3-phosphoglycerate dehydrogenase, domain 3"/>
    <property type="match status" value="1"/>
</dbReference>
<comment type="caution">
    <text evidence="2">The sequence shown here is derived from an EMBL/GenBank/DDBJ whole genome shotgun (WGS) entry which is preliminary data.</text>
</comment>
<dbReference type="InterPro" id="IPR041567">
    <property type="entry name" value="COI1_F-box"/>
</dbReference>
<dbReference type="PANTHER" id="PTHR16134:SF43">
    <property type="entry name" value="CORONATINE-INSENSITIVE PROTEIN 1"/>
    <property type="match status" value="1"/>
</dbReference>
<dbReference type="InterPro" id="IPR045865">
    <property type="entry name" value="ACT-like_dom_sf"/>
</dbReference>
<proteinExistence type="predicted"/>
<organism evidence="2 4">
    <name type="scientific">Artemisia annua</name>
    <name type="common">Sweet wormwood</name>
    <dbReference type="NCBI Taxonomy" id="35608"/>
    <lineage>
        <taxon>Eukaryota</taxon>
        <taxon>Viridiplantae</taxon>
        <taxon>Streptophyta</taxon>
        <taxon>Embryophyta</taxon>
        <taxon>Tracheophyta</taxon>
        <taxon>Spermatophyta</taxon>
        <taxon>Magnoliopsida</taxon>
        <taxon>eudicotyledons</taxon>
        <taxon>Gunneridae</taxon>
        <taxon>Pentapetalae</taxon>
        <taxon>asterids</taxon>
        <taxon>campanulids</taxon>
        <taxon>Asterales</taxon>
        <taxon>Asteraceae</taxon>
        <taxon>Asteroideae</taxon>
        <taxon>Anthemideae</taxon>
        <taxon>Artemisiinae</taxon>
        <taxon>Artemisia</taxon>
    </lineage>
</organism>
<dbReference type="STRING" id="35608.A0A2U1M5F3"/>
<dbReference type="PROSITE" id="PS51671">
    <property type="entry name" value="ACT"/>
    <property type="match status" value="1"/>
</dbReference>
<dbReference type="InterPro" id="IPR006553">
    <property type="entry name" value="Leu-rich_rpt_Cys-con_subtyp"/>
</dbReference>
<name>A0A2U1M5F3_ARTAN</name>
<dbReference type="SUPFAM" id="SSF55021">
    <property type="entry name" value="ACT-like"/>
    <property type="match status" value="1"/>
</dbReference>
<dbReference type="PANTHER" id="PTHR16134">
    <property type="entry name" value="F-BOX/TPR REPEAT PROTEIN POF3"/>
    <property type="match status" value="1"/>
</dbReference>
<dbReference type="InterPro" id="IPR032675">
    <property type="entry name" value="LRR_dom_sf"/>
</dbReference>
<dbReference type="SMART" id="SM00367">
    <property type="entry name" value="LRR_CC"/>
    <property type="match status" value="7"/>
</dbReference>
<dbReference type="InterPro" id="IPR029009">
    <property type="entry name" value="ASB_dom_sf"/>
</dbReference>
<evidence type="ECO:0000259" key="1">
    <source>
        <dbReference type="PROSITE" id="PS51671"/>
    </source>
</evidence>